<gene>
    <name evidence="2" type="ORF">U1294_01535</name>
</gene>
<sequence length="261" mass="30063">MKYFTIVKLIFKAYLQYKVDFIVGILNQILVMFFELLGMIALFHTFGSLNKWSVSETFLIYGIVNFSFSFAEVFFRGFETNMESLIRGGEYDRYLLRPYSTILQISAFNFQPIRFGRLAIALIVLIFGIVTNISPDNWYLLVFYIPFVTVCGCFLYGGIYVLVASLTFIFNQFMEFTSIFVQGSVSMMQYPKDSFPKAIQNFFTYILPVSLISYYPVIFTLKKSEGASLILAISPIVGILFYVISIILFKHLERKYSSSGN</sequence>
<evidence type="ECO:0000256" key="1">
    <source>
        <dbReference type="SAM" id="Phobius"/>
    </source>
</evidence>
<dbReference type="RefSeq" id="WP_171300497.1">
    <property type="nucleotide sequence ID" value="NZ_JAKYKX010000018.1"/>
</dbReference>
<organism evidence="2 3">
    <name type="scientific">Enterococcus cecorum</name>
    <dbReference type="NCBI Taxonomy" id="44008"/>
    <lineage>
        <taxon>Bacteria</taxon>
        <taxon>Bacillati</taxon>
        <taxon>Bacillota</taxon>
        <taxon>Bacilli</taxon>
        <taxon>Lactobacillales</taxon>
        <taxon>Enterococcaceae</taxon>
        <taxon>Enterococcus</taxon>
    </lineage>
</organism>
<name>A0AAW9JNX8_9ENTE</name>
<dbReference type="AlphaFoldDB" id="A0AAW9JNX8"/>
<reference evidence="2" key="1">
    <citation type="submission" date="2023-12" db="EMBL/GenBank/DDBJ databases">
        <title>Molecular genomic analyses of Enterococcus cecorum from sepsis oubreaks in broilers.</title>
        <authorList>
            <person name="Rhoads D."/>
            <person name="Alrubaye A."/>
        </authorList>
    </citation>
    <scope>NUCLEOTIDE SEQUENCE</scope>
    <source>
        <strain evidence="2">1755</strain>
    </source>
</reference>
<dbReference type="EMBL" id="JAXOGL010000002">
    <property type="protein sequence ID" value="MDZ5596910.1"/>
    <property type="molecule type" value="Genomic_DNA"/>
</dbReference>
<accession>A0AAW9JNX8</accession>
<protein>
    <submittedName>
        <fullName evidence="2">ABC-2 family transporter protein</fullName>
    </submittedName>
</protein>
<feature type="transmembrane region" description="Helical" evidence="1">
    <location>
        <begin position="21"/>
        <end position="46"/>
    </location>
</feature>
<feature type="transmembrane region" description="Helical" evidence="1">
    <location>
        <begin position="141"/>
        <end position="170"/>
    </location>
</feature>
<keyword evidence="1" id="KW-1133">Transmembrane helix</keyword>
<proteinExistence type="predicted"/>
<comment type="caution">
    <text evidence="2">The sequence shown here is derived from an EMBL/GenBank/DDBJ whole genome shotgun (WGS) entry which is preliminary data.</text>
</comment>
<feature type="transmembrane region" description="Helical" evidence="1">
    <location>
        <begin position="58"/>
        <end position="78"/>
    </location>
</feature>
<feature type="transmembrane region" description="Helical" evidence="1">
    <location>
        <begin position="227"/>
        <end position="249"/>
    </location>
</feature>
<dbReference type="Proteomes" id="UP001290582">
    <property type="component" value="Unassembled WGS sequence"/>
</dbReference>
<dbReference type="PANTHER" id="PTHR36833:SF1">
    <property type="entry name" value="INTEGRAL MEMBRANE TRANSPORT PROTEIN"/>
    <property type="match status" value="1"/>
</dbReference>
<dbReference type="PANTHER" id="PTHR36833">
    <property type="entry name" value="SLR0610 PROTEIN-RELATED"/>
    <property type="match status" value="1"/>
</dbReference>
<feature type="transmembrane region" description="Helical" evidence="1">
    <location>
        <begin position="202"/>
        <end position="221"/>
    </location>
</feature>
<dbReference type="InterPro" id="IPR010390">
    <property type="entry name" value="ABC-2_transporter-like"/>
</dbReference>
<keyword evidence="1" id="KW-0812">Transmembrane</keyword>
<evidence type="ECO:0000313" key="3">
    <source>
        <dbReference type="Proteomes" id="UP001290582"/>
    </source>
</evidence>
<keyword evidence="1" id="KW-0472">Membrane</keyword>
<evidence type="ECO:0000313" key="2">
    <source>
        <dbReference type="EMBL" id="MDZ5596910.1"/>
    </source>
</evidence>
<dbReference type="Pfam" id="PF06182">
    <property type="entry name" value="ABC2_membrane_6"/>
    <property type="match status" value="1"/>
</dbReference>
<feature type="transmembrane region" description="Helical" evidence="1">
    <location>
        <begin position="115"/>
        <end position="135"/>
    </location>
</feature>